<dbReference type="Proteomes" id="UP000663842">
    <property type="component" value="Unassembled WGS sequence"/>
</dbReference>
<evidence type="ECO:0000256" key="3">
    <source>
        <dbReference type="ARBA" id="ARBA00022840"/>
    </source>
</evidence>
<keyword evidence="3" id="KW-0067">ATP-binding</keyword>
<comment type="pathway">
    <text evidence="1">Amino-acid biosynthesis; L-asparagine biosynthesis; L-asparagine from L-aspartate (L-Gln route): step 1/1.</text>
</comment>
<dbReference type="InterPro" id="IPR050795">
    <property type="entry name" value="Asn_Synthetase"/>
</dbReference>
<accession>A0A820PPU6</accession>
<dbReference type="GO" id="GO:0004066">
    <property type="term" value="F:asparagine synthase (glutamine-hydrolyzing) activity"/>
    <property type="evidence" value="ECO:0007669"/>
    <property type="project" value="InterPro"/>
</dbReference>
<evidence type="ECO:0000259" key="4">
    <source>
        <dbReference type="Pfam" id="PF00733"/>
    </source>
</evidence>
<dbReference type="InterPro" id="IPR014729">
    <property type="entry name" value="Rossmann-like_a/b/a_fold"/>
</dbReference>
<gene>
    <name evidence="5" type="ORF">UXM345_LOCUS38426</name>
</gene>
<dbReference type="GO" id="GO:0005829">
    <property type="term" value="C:cytosol"/>
    <property type="evidence" value="ECO:0007669"/>
    <property type="project" value="TreeGrafter"/>
</dbReference>
<keyword evidence="2" id="KW-0547">Nucleotide-binding</keyword>
<proteinExistence type="predicted"/>
<sequence>KAFDGLDLIPSEILWRPKEAFSDGVAAKTKSLFQYMQEHAETQVSDTDLQRAATLYPFNTPKTKEAFLYR</sequence>
<name>A0A820PPU6_9BILA</name>
<evidence type="ECO:0000256" key="2">
    <source>
        <dbReference type="ARBA" id="ARBA00022741"/>
    </source>
</evidence>
<dbReference type="PANTHER" id="PTHR11772">
    <property type="entry name" value="ASPARAGINE SYNTHETASE"/>
    <property type="match status" value="1"/>
</dbReference>
<evidence type="ECO:0000256" key="1">
    <source>
        <dbReference type="ARBA" id="ARBA00005187"/>
    </source>
</evidence>
<protein>
    <recommendedName>
        <fullName evidence="4">Asparagine synthetase domain-containing protein</fullName>
    </recommendedName>
</protein>
<dbReference type="Pfam" id="PF00733">
    <property type="entry name" value="Asn_synthase"/>
    <property type="match status" value="1"/>
</dbReference>
<organism evidence="5 6">
    <name type="scientific">Rotaria magnacalcarata</name>
    <dbReference type="NCBI Taxonomy" id="392030"/>
    <lineage>
        <taxon>Eukaryota</taxon>
        <taxon>Metazoa</taxon>
        <taxon>Spiralia</taxon>
        <taxon>Gnathifera</taxon>
        <taxon>Rotifera</taxon>
        <taxon>Eurotatoria</taxon>
        <taxon>Bdelloidea</taxon>
        <taxon>Philodinida</taxon>
        <taxon>Philodinidae</taxon>
        <taxon>Rotaria</taxon>
    </lineage>
</organism>
<comment type="caution">
    <text evidence="5">The sequence shown here is derived from an EMBL/GenBank/DDBJ whole genome shotgun (WGS) entry which is preliminary data.</text>
</comment>
<evidence type="ECO:0000313" key="5">
    <source>
        <dbReference type="EMBL" id="CAF4408406.1"/>
    </source>
</evidence>
<dbReference type="PANTHER" id="PTHR11772:SF23">
    <property type="entry name" value="ASPARAGINE SYNTHETASE [GLUTAMINE-HYDROLYZING]"/>
    <property type="match status" value="1"/>
</dbReference>
<feature type="domain" description="Asparagine synthetase" evidence="4">
    <location>
        <begin position="7"/>
        <end position="56"/>
    </location>
</feature>
<reference evidence="5" key="1">
    <citation type="submission" date="2021-02" db="EMBL/GenBank/DDBJ databases">
        <authorList>
            <person name="Nowell W R."/>
        </authorList>
    </citation>
    <scope>NUCLEOTIDE SEQUENCE</scope>
</reference>
<dbReference type="EMBL" id="CAJOBF010027074">
    <property type="protein sequence ID" value="CAF4408406.1"/>
    <property type="molecule type" value="Genomic_DNA"/>
</dbReference>
<dbReference type="Gene3D" id="3.40.50.620">
    <property type="entry name" value="HUPs"/>
    <property type="match status" value="1"/>
</dbReference>
<dbReference type="GO" id="GO:0006529">
    <property type="term" value="P:asparagine biosynthetic process"/>
    <property type="evidence" value="ECO:0007669"/>
    <property type="project" value="InterPro"/>
</dbReference>
<dbReference type="GO" id="GO:0005524">
    <property type="term" value="F:ATP binding"/>
    <property type="evidence" value="ECO:0007669"/>
    <property type="project" value="UniProtKB-KW"/>
</dbReference>
<evidence type="ECO:0000313" key="6">
    <source>
        <dbReference type="Proteomes" id="UP000663842"/>
    </source>
</evidence>
<feature type="non-terminal residue" evidence="5">
    <location>
        <position position="1"/>
    </location>
</feature>
<dbReference type="InterPro" id="IPR001962">
    <property type="entry name" value="Asn_synthase"/>
</dbReference>
<dbReference type="AlphaFoldDB" id="A0A820PPU6"/>